<name>A0ACB9LJR8_9MYRT</name>
<protein>
    <submittedName>
        <fullName evidence="1">Uncharacterized protein</fullName>
    </submittedName>
</protein>
<accession>A0ACB9LJR8</accession>
<keyword evidence="2" id="KW-1185">Reference proteome</keyword>
<sequence>MPAGQRPSSATALPESTNPDAAPAATRKYAWPNPGFFFSFDLPPTPEALAVRIRKNLTNLAGSYLLVWWVGLAISLVPRWRTSDQILLLMILVLHSSVAQGMLKLDTKFTHRASVVAIVLFALAVASTVTLIFIEAKIHLLLSLAIGVPGVLLHAILWRDDLKSTTIG</sequence>
<dbReference type="Proteomes" id="UP001057402">
    <property type="component" value="Chromosome 11"/>
</dbReference>
<dbReference type="EMBL" id="CM042890">
    <property type="protein sequence ID" value="KAI4311740.1"/>
    <property type="molecule type" value="Genomic_DNA"/>
</dbReference>
<evidence type="ECO:0000313" key="2">
    <source>
        <dbReference type="Proteomes" id="UP001057402"/>
    </source>
</evidence>
<proteinExistence type="predicted"/>
<gene>
    <name evidence="1" type="ORF">MLD38_036614</name>
</gene>
<reference evidence="2" key="1">
    <citation type="journal article" date="2023" name="Front. Plant Sci.">
        <title>Chromosomal-level genome assembly of Melastoma candidum provides insights into trichome evolution.</title>
        <authorList>
            <person name="Zhong Y."/>
            <person name="Wu W."/>
            <person name="Sun C."/>
            <person name="Zou P."/>
            <person name="Liu Y."/>
            <person name="Dai S."/>
            <person name="Zhou R."/>
        </authorList>
    </citation>
    <scope>NUCLEOTIDE SEQUENCE [LARGE SCALE GENOMIC DNA]</scope>
</reference>
<organism evidence="1 2">
    <name type="scientific">Melastoma candidum</name>
    <dbReference type="NCBI Taxonomy" id="119954"/>
    <lineage>
        <taxon>Eukaryota</taxon>
        <taxon>Viridiplantae</taxon>
        <taxon>Streptophyta</taxon>
        <taxon>Embryophyta</taxon>
        <taxon>Tracheophyta</taxon>
        <taxon>Spermatophyta</taxon>
        <taxon>Magnoliopsida</taxon>
        <taxon>eudicotyledons</taxon>
        <taxon>Gunneridae</taxon>
        <taxon>Pentapetalae</taxon>
        <taxon>rosids</taxon>
        <taxon>malvids</taxon>
        <taxon>Myrtales</taxon>
        <taxon>Melastomataceae</taxon>
        <taxon>Melastomatoideae</taxon>
        <taxon>Melastomateae</taxon>
        <taxon>Melastoma</taxon>
    </lineage>
</organism>
<evidence type="ECO:0000313" key="1">
    <source>
        <dbReference type="EMBL" id="KAI4311740.1"/>
    </source>
</evidence>
<comment type="caution">
    <text evidence="1">The sequence shown here is derived from an EMBL/GenBank/DDBJ whole genome shotgun (WGS) entry which is preliminary data.</text>
</comment>